<dbReference type="Gene3D" id="3.10.400.10">
    <property type="entry name" value="Sulfate adenylyltransferase"/>
    <property type="match status" value="1"/>
</dbReference>
<dbReference type="EMBL" id="LVHI01000001">
    <property type="protein sequence ID" value="OAK57538.1"/>
    <property type="molecule type" value="Genomic_DNA"/>
</dbReference>
<evidence type="ECO:0000313" key="2">
    <source>
        <dbReference type="EMBL" id="OAK57538.1"/>
    </source>
</evidence>
<name>A0A177YR79_9NOCA</name>
<gene>
    <name evidence="2" type="ORF">A3K89_00310</name>
</gene>
<dbReference type="SUPFAM" id="SSF88697">
    <property type="entry name" value="PUA domain-like"/>
    <property type="match status" value="1"/>
</dbReference>
<dbReference type="AlphaFoldDB" id="A0A177YR79"/>
<dbReference type="SMART" id="SM01022">
    <property type="entry name" value="ASCH"/>
    <property type="match status" value="1"/>
</dbReference>
<dbReference type="InterPro" id="IPR015947">
    <property type="entry name" value="PUA-like_sf"/>
</dbReference>
<evidence type="ECO:0000313" key="3">
    <source>
        <dbReference type="Proteomes" id="UP000077519"/>
    </source>
</evidence>
<dbReference type="RefSeq" id="WP_068420910.1">
    <property type="nucleotide sequence ID" value="NZ_LVHI01000001.1"/>
</dbReference>
<proteinExistence type="predicted"/>
<protein>
    <recommendedName>
        <fullName evidence="1">ASCH domain-containing protein</fullName>
    </recommendedName>
</protein>
<dbReference type="PANTHER" id="PTHR39203">
    <property type="entry name" value="CYTOPLASMIC PROTEIN-RELATED"/>
    <property type="match status" value="1"/>
</dbReference>
<sequence>MFPRIDGLRVMEIGTPGASRDGLTSLIRHGLKRGTAGLRSEYDAEGEELEHVGERMVLVDSSGRGIGYLTITAVVVTTFGAVTWEFAQSEGEGDADIEQWRESHRRYFARAHGFDVADSTPVVCVSFEYSP</sequence>
<accession>A0A177YR79</accession>
<dbReference type="Proteomes" id="UP000077519">
    <property type="component" value="Unassembled WGS sequence"/>
</dbReference>
<evidence type="ECO:0000259" key="1">
    <source>
        <dbReference type="SMART" id="SM01022"/>
    </source>
</evidence>
<comment type="caution">
    <text evidence="2">The sequence shown here is derived from an EMBL/GenBank/DDBJ whole genome shotgun (WGS) entry which is preliminary data.</text>
</comment>
<dbReference type="Pfam" id="PF04266">
    <property type="entry name" value="ASCH"/>
    <property type="match status" value="1"/>
</dbReference>
<feature type="domain" description="ASCH" evidence="1">
    <location>
        <begin position="11"/>
        <end position="129"/>
    </location>
</feature>
<dbReference type="PANTHER" id="PTHR39203:SF1">
    <property type="entry name" value="CYTOPLASMIC PROTEIN"/>
    <property type="match status" value="1"/>
</dbReference>
<reference evidence="2 3" key="1">
    <citation type="submission" date="2016-03" db="EMBL/GenBank/DDBJ databases">
        <title>Genome sequence of Rhodococcus kyotonensis KB10.</title>
        <authorList>
            <person name="Jeong H."/>
            <person name="Hong C.E."/>
            <person name="Jo S.H."/>
            <person name="Park J.M."/>
        </authorList>
    </citation>
    <scope>NUCLEOTIDE SEQUENCE [LARGE SCALE GENOMIC DNA]</scope>
    <source>
        <strain evidence="2 3">KB10</strain>
    </source>
</reference>
<organism evidence="2 3">
    <name type="scientific">Rhodococcoides kyotonense</name>
    <dbReference type="NCBI Taxonomy" id="398843"/>
    <lineage>
        <taxon>Bacteria</taxon>
        <taxon>Bacillati</taxon>
        <taxon>Actinomycetota</taxon>
        <taxon>Actinomycetes</taxon>
        <taxon>Mycobacteriales</taxon>
        <taxon>Nocardiaceae</taxon>
        <taxon>Rhodococcoides</taxon>
    </lineage>
</organism>
<dbReference type="InterPro" id="IPR007374">
    <property type="entry name" value="ASCH_domain"/>
</dbReference>
<dbReference type="InterPro" id="IPR009326">
    <property type="entry name" value="DUF984"/>
</dbReference>
<keyword evidence="3" id="KW-1185">Reference proteome</keyword>